<dbReference type="KEGG" id="pcy:PCYB_143200"/>
<feature type="compositionally biased region" description="Basic and acidic residues" evidence="1">
    <location>
        <begin position="25"/>
        <end position="43"/>
    </location>
</feature>
<accession>K6VHP9</accession>
<dbReference type="PhylomeDB" id="K6VHP9"/>
<dbReference type="RefSeq" id="XP_004224839.1">
    <property type="nucleotide sequence ID" value="XM_004224791.1"/>
</dbReference>
<protein>
    <submittedName>
        <fullName evidence="2">Uncharacterized protein</fullName>
    </submittedName>
</protein>
<dbReference type="GeneID" id="14695270"/>
<organism evidence="2 3">
    <name type="scientific">Plasmodium cynomolgi (strain B)</name>
    <dbReference type="NCBI Taxonomy" id="1120755"/>
    <lineage>
        <taxon>Eukaryota</taxon>
        <taxon>Sar</taxon>
        <taxon>Alveolata</taxon>
        <taxon>Apicomplexa</taxon>
        <taxon>Aconoidasida</taxon>
        <taxon>Haemosporida</taxon>
        <taxon>Plasmodiidae</taxon>
        <taxon>Plasmodium</taxon>
        <taxon>Plasmodium (Plasmodium)</taxon>
    </lineage>
</organism>
<name>K6VHP9_PLACD</name>
<dbReference type="eggNOG" id="ENOG502RZWH">
    <property type="taxonomic scope" value="Eukaryota"/>
</dbReference>
<dbReference type="EMBL" id="DF157106">
    <property type="protein sequence ID" value="GAB68892.1"/>
    <property type="molecule type" value="Genomic_DNA"/>
</dbReference>
<dbReference type="VEuPathDB" id="PlasmoDB:PCYB_143200"/>
<evidence type="ECO:0000256" key="1">
    <source>
        <dbReference type="SAM" id="MobiDB-lite"/>
    </source>
</evidence>
<proteinExistence type="predicted"/>
<evidence type="ECO:0000313" key="2">
    <source>
        <dbReference type="EMBL" id="GAB68892.1"/>
    </source>
</evidence>
<reference evidence="2 3" key="1">
    <citation type="journal article" date="2012" name="Nat. Genet.">
        <title>Plasmodium cynomolgi genome sequences provide insight into Plasmodium vivax and the monkey malaria clade.</title>
        <authorList>
            <person name="Tachibana S."/>
            <person name="Sullivan S.A."/>
            <person name="Kawai S."/>
            <person name="Nakamura S."/>
            <person name="Kim H.R."/>
            <person name="Goto N."/>
            <person name="Arisue N."/>
            <person name="Palacpac N.M.Q."/>
            <person name="Honma H."/>
            <person name="Yagi M."/>
            <person name="Tougan T."/>
            <person name="Katakai Y."/>
            <person name="Kaneko O."/>
            <person name="Mita T."/>
            <person name="Kita K."/>
            <person name="Yasutomi Y."/>
            <person name="Sutton P.L."/>
            <person name="Shakhbatyan R."/>
            <person name="Horii T."/>
            <person name="Yasunaga T."/>
            <person name="Barnwell J.W."/>
            <person name="Escalante A.A."/>
            <person name="Carlton J.M."/>
            <person name="Tanabe K."/>
        </authorList>
    </citation>
    <scope>NUCLEOTIDE SEQUENCE [LARGE SCALE GENOMIC DNA]</scope>
    <source>
        <strain evidence="2 3">B</strain>
    </source>
</reference>
<evidence type="ECO:0000313" key="3">
    <source>
        <dbReference type="Proteomes" id="UP000006319"/>
    </source>
</evidence>
<keyword evidence="3" id="KW-1185">Reference proteome</keyword>
<gene>
    <name evidence="2" type="ORF">PCYB_143200</name>
</gene>
<feature type="region of interest" description="Disordered" evidence="1">
    <location>
        <begin position="21"/>
        <end position="43"/>
    </location>
</feature>
<dbReference type="OrthoDB" id="366232at2759"/>
<sequence length="177" mass="21486">MYYFLSRLDINKLRRNINKRKASSLKKDDPKEHDDQAEGENSLRDDYDIDNINYYDSNFIVNFQEEENYAHVMQNTKEQMKSLRELHEEGCFANTKEQYKEFLQKHKKIDLWGKNEQEQKFLLNSKNSVNERRTFDRETDLAINRFVKKDDYRKLIKPNSEQENHAHCSFVFKFVDN</sequence>
<dbReference type="AlphaFoldDB" id="K6VHP9"/>
<dbReference type="Proteomes" id="UP000006319">
    <property type="component" value="Chromosome 14"/>
</dbReference>